<accession>A0A0M0GDC5</accession>
<evidence type="ECO:0000259" key="8">
    <source>
        <dbReference type="SMART" id="SM00563"/>
    </source>
</evidence>
<dbReference type="PANTHER" id="PTHR10434:SF64">
    <property type="entry name" value="1-ACYL-SN-GLYCEROL-3-PHOSPHATE ACYLTRANSFERASE-RELATED"/>
    <property type="match status" value="1"/>
</dbReference>
<dbReference type="PANTHER" id="PTHR10434">
    <property type="entry name" value="1-ACYL-SN-GLYCEROL-3-PHOSPHATE ACYLTRANSFERASE"/>
    <property type="match status" value="1"/>
</dbReference>
<comment type="pathway">
    <text evidence="1">Lipid metabolism.</text>
</comment>
<evidence type="ECO:0000256" key="6">
    <source>
        <dbReference type="ARBA" id="ARBA00023315"/>
    </source>
</evidence>
<keyword evidence="4 7" id="KW-0808">Transferase</keyword>
<dbReference type="InterPro" id="IPR004552">
    <property type="entry name" value="AGP_acyltrans"/>
</dbReference>
<evidence type="ECO:0000313" key="10">
    <source>
        <dbReference type="Proteomes" id="UP000037109"/>
    </source>
</evidence>
<dbReference type="AlphaFoldDB" id="A0A0M0GDC5"/>
<dbReference type="InterPro" id="IPR002123">
    <property type="entry name" value="Plipid/glycerol_acylTrfase"/>
</dbReference>
<organism evidence="9 10">
    <name type="scientific">Sporosarcina globispora</name>
    <name type="common">Bacillus globisporus</name>
    <dbReference type="NCBI Taxonomy" id="1459"/>
    <lineage>
        <taxon>Bacteria</taxon>
        <taxon>Bacillati</taxon>
        <taxon>Bacillota</taxon>
        <taxon>Bacilli</taxon>
        <taxon>Bacillales</taxon>
        <taxon>Caryophanaceae</taxon>
        <taxon>Sporosarcina</taxon>
    </lineage>
</organism>
<keyword evidence="6 7" id="KW-0012">Acyltransferase</keyword>
<evidence type="ECO:0000256" key="2">
    <source>
        <dbReference type="ARBA" id="ARBA00008655"/>
    </source>
</evidence>
<comment type="domain">
    <text evidence="7">The HXXXXD motif is essential for acyltransferase activity and may constitute the binding site for the phosphate moiety of the glycerol-3-phosphate.</text>
</comment>
<dbReference type="GO" id="GO:0006654">
    <property type="term" value="P:phosphatidic acid biosynthetic process"/>
    <property type="evidence" value="ECO:0007669"/>
    <property type="project" value="TreeGrafter"/>
</dbReference>
<protein>
    <recommendedName>
        <fullName evidence="7">1-acyl-sn-glycerol-3-phosphate acyltransferase</fullName>
        <ecNumber evidence="7">2.3.1.51</ecNumber>
    </recommendedName>
</protein>
<evidence type="ECO:0000256" key="5">
    <source>
        <dbReference type="ARBA" id="ARBA00023098"/>
    </source>
</evidence>
<reference evidence="10" key="1">
    <citation type="submission" date="2015-07" db="EMBL/GenBank/DDBJ databases">
        <title>Fjat-10036 dsm4.</title>
        <authorList>
            <person name="Liu B."/>
            <person name="Wang J."/>
            <person name="Zhu Y."/>
            <person name="Liu G."/>
            <person name="Chen Q."/>
            <person name="Chen Z."/>
            <person name="Lan J."/>
            <person name="Che J."/>
            <person name="Ge C."/>
            <person name="Shi H."/>
            <person name="Pan Z."/>
            <person name="Liu X."/>
        </authorList>
    </citation>
    <scope>NUCLEOTIDE SEQUENCE [LARGE SCALE GENOMIC DNA]</scope>
    <source>
        <strain evidence="10">DSM 4</strain>
    </source>
</reference>
<sequence>MLRLIIFFLYMGGYLVYSLPALSRMRNLNAALPVEERDRIIHNVPQKWSSTIMKISGSQVKVTGQELIPEGPVVIVCNHEGDFDIPVLLASLNKPFGFISKVEVKKAPIISSWMEVMNCVFIDRSNRLNAINSLKNAAMLLKQGHSLLIFPEGTRSKGGPIAPFKVGGFRLAQDAGVPIVPISIKGTADAFEKNGRLIKPAKIEIRVCKHVNAKTVKEMDAKFLAQEVREIICSSLSDKKIAS</sequence>
<name>A0A0M0GDC5_SPOGL</name>
<evidence type="ECO:0000256" key="4">
    <source>
        <dbReference type="ARBA" id="ARBA00022679"/>
    </source>
</evidence>
<dbReference type="NCBIfam" id="TIGR00530">
    <property type="entry name" value="AGP_acyltrn"/>
    <property type="match status" value="1"/>
</dbReference>
<dbReference type="PATRIC" id="fig|1459.3.peg.2635"/>
<comment type="similarity">
    <text evidence="2 7">Belongs to the 1-acyl-sn-glycerol-3-phosphate acyltransferase family.</text>
</comment>
<evidence type="ECO:0000313" key="9">
    <source>
        <dbReference type="EMBL" id="KON87517.1"/>
    </source>
</evidence>
<keyword evidence="5 7" id="KW-0443">Lipid metabolism</keyword>
<dbReference type="EC" id="2.3.1.51" evidence="7"/>
<dbReference type="RefSeq" id="WP_053434875.1">
    <property type="nucleotide sequence ID" value="NZ_LGUF01000007.1"/>
</dbReference>
<comment type="catalytic activity">
    <reaction evidence="7">
        <text>a 1-acyl-sn-glycero-3-phosphate + an acyl-CoA = a 1,2-diacyl-sn-glycero-3-phosphate + CoA</text>
        <dbReference type="Rhea" id="RHEA:19709"/>
        <dbReference type="ChEBI" id="CHEBI:57287"/>
        <dbReference type="ChEBI" id="CHEBI:57970"/>
        <dbReference type="ChEBI" id="CHEBI:58342"/>
        <dbReference type="ChEBI" id="CHEBI:58608"/>
        <dbReference type="EC" id="2.3.1.51"/>
    </reaction>
</comment>
<evidence type="ECO:0000256" key="3">
    <source>
        <dbReference type="ARBA" id="ARBA00022516"/>
    </source>
</evidence>
<feature type="domain" description="Phospholipid/glycerol acyltransferase" evidence="8">
    <location>
        <begin position="73"/>
        <end position="187"/>
    </location>
</feature>
<keyword evidence="7" id="KW-0594">Phospholipid biosynthesis</keyword>
<proteinExistence type="inferred from homology"/>
<comment type="caution">
    <text evidence="9">The sequence shown here is derived from an EMBL/GenBank/DDBJ whole genome shotgun (WGS) entry which is preliminary data.</text>
</comment>
<keyword evidence="7" id="KW-1208">Phospholipid metabolism</keyword>
<dbReference type="CDD" id="cd07989">
    <property type="entry name" value="LPLAT_AGPAT-like"/>
    <property type="match status" value="1"/>
</dbReference>
<dbReference type="Proteomes" id="UP000037109">
    <property type="component" value="Unassembled WGS sequence"/>
</dbReference>
<dbReference type="OrthoDB" id="9803035at2"/>
<evidence type="ECO:0000256" key="7">
    <source>
        <dbReference type="RuleBase" id="RU361267"/>
    </source>
</evidence>
<dbReference type="STRING" id="1459.AF332_12215"/>
<dbReference type="GO" id="GO:0003841">
    <property type="term" value="F:1-acylglycerol-3-phosphate O-acyltransferase activity"/>
    <property type="evidence" value="ECO:0007669"/>
    <property type="project" value="UniProtKB-UniRule"/>
</dbReference>
<dbReference type="GO" id="GO:0016020">
    <property type="term" value="C:membrane"/>
    <property type="evidence" value="ECO:0007669"/>
    <property type="project" value="InterPro"/>
</dbReference>
<dbReference type="EMBL" id="LGUF01000007">
    <property type="protein sequence ID" value="KON87517.1"/>
    <property type="molecule type" value="Genomic_DNA"/>
</dbReference>
<dbReference type="Pfam" id="PF01553">
    <property type="entry name" value="Acyltransferase"/>
    <property type="match status" value="1"/>
</dbReference>
<dbReference type="SUPFAM" id="SSF69593">
    <property type="entry name" value="Glycerol-3-phosphate (1)-acyltransferase"/>
    <property type="match status" value="1"/>
</dbReference>
<gene>
    <name evidence="9" type="ORF">AF332_12215</name>
</gene>
<dbReference type="SMART" id="SM00563">
    <property type="entry name" value="PlsC"/>
    <property type="match status" value="1"/>
</dbReference>
<keyword evidence="10" id="KW-1185">Reference proteome</keyword>
<keyword evidence="3 7" id="KW-0444">Lipid biosynthesis</keyword>
<evidence type="ECO:0000256" key="1">
    <source>
        <dbReference type="ARBA" id="ARBA00005189"/>
    </source>
</evidence>